<dbReference type="PANTHER" id="PTHR12110">
    <property type="entry name" value="HYDROXYPYRUVATE ISOMERASE"/>
    <property type="match status" value="1"/>
</dbReference>
<evidence type="ECO:0000313" key="2">
    <source>
        <dbReference type="EMBL" id="KSU86006.1"/>
    </source>
</evidence>
<feature type="domain" description="Xylose isomerase-like TIM barrel" evidence="1">
    <location>
        <begin position="50"/>
        <end position="258"/>
    </location>
</feature>
<dbReference type="Pfam" id="PF01261">
    <property type="entry name" value="AP_endonuc_2"/>
    <property type="match status" value="1"/>
</dbReference>
<evidence type="ECO:0000313" key="3">
    <source>
        <dbReference type="Proteomes" id="UP000054099"/>
    </source>
</evidence>
<reference evidence="2 3" key="1">
    <citation type="journal article" date="2014" name="Antonie Van Leeuwenhoek">
        <title>Fictibacillus enclensis sp. nov., isolated from marine sediment.</title>
        <authorList>
            <person name="Dastager S.G."/>
            <person name="Mawlankar R."/>
            <person name="Srinivasan K."/>
            <person name="Tang S.K."/>
            <person name="Lee J.C."/>
            <person name="Ramana V.V."/>
            <person name="Shouche Y.S."/>
        </authorList>
    </citation>
    <scope>NUCLEOTIDE SEQUENCE [LARGE SCALE GENOMIC DNA]</scope>
    <source>
        <strain evidence="2 3">NIO-1003</strain>
    </source>
</reference>
<dbReference type="RefSeq" id="WP_061971638.1">
    <property type="nucleotide sequence ID" value="NZ_FMAV01000001.1"/>
</dbReference>
<dbReference type="AlphaFoldDB" id="A0A0V8JFY5"/>
<dbReference type="EMBL" id="LNQN01000001">
    <property type="protein sequence ID" value="KSU86006.1"/>
    <property type="molecule type" value="Genomic_DNA"/>
</dbReference>
<sequence length="274" mass="30737">MSYLSLTSWSLHRHLGPLSWSKWDHDKKEIVTEVEEQPLNLKLVDLPGILSEKGFQAVEIVHAHFHSTELDYLQKLCQSIKKSGIRFYTLLIDYGDISTSDPVRREKDMDFIKSWIDVASIAGAENVRVVSGESSPEDIVALQRASVQFTELCVYAKKKGVGVLTENFRSLASTSENCLYLLEHTDLTGLISDFGNFSGPNKLDSLKETLPKSKSVHVKALTTQDGEVDKEELENCLALLRDADYSGPLTLVYDEPGDVWKGINKVKDIVKKHI</sequence>
<dbReference type="InterPro" id="IPR036237">
    <property type="entry name" value="Xyl_isomerase-like_sf"/>
</dbReference>
<dbReference type="Proteomes" id="UP000054099">
    <property type="component" value="Unassembled WGS sequence"/>
</dbReference>
<proteinExistence type="predicted"/>
<gene>
    <name evidence="2" type="ORF">AS030_08060</name>
</gene>
<dbReference type="PANTHER" id="PTHR12110:SF53">
    <property type="entry name" value="BLR5974 PROTEIN"/>
    <property type="match status" value="1"/>
</dbReference>
<evidence type="ECO:0000259" key="1">
    <source>
        <dbReference type="Pfam" id="PF01261"/>
    </source>
</evidence>
<protein>
    <recommendedName>
        <fullName evidence="1">Xylose isomerase-like TIM barrel domain-containing protein</fullName>
    </recommendedName>
</protein>
<keyword evidence="3" id="KW-1185">Reference proteome</keyword>
<comment type="caution">
    <text evidence="2">The sequence shown here is derived from an EMBL/GenBank/DDBJ whole genome shotgun (WGS) entry which is preliminary data.</text>
</comment>
<dbReference type="Gene3D" id="3.20.20.150">
    <property type="entry name" value="Divalent-metal-dependent TIM barrel enzymes"/>
    <property type="match status" value="1"/>
</dbReference>
<accession>A0A0V8JFY5</accession>
<dbReference type="InterPro" id="IPR013022">
    <property type="entry name" value="Xyl_isomerase-like_TIM-brl"/>
</dbReference>
<dbReference type="InterPro" id="IPR050312">
    <property type="entry name" value="IolE/XylAMocC-like"/>
</dbReference>
<organism evidence="2 3">
    <name type="scientific">Fictibacillus enclensis</name>
    <dbReference type="NCBI Taxonomy" id="1017270"/>
    <lineage>
        <taxon>Bacteria</taxon>
        <taxon>Bacillati</taxon>
        <taxon>Bacillota</taxon>
        <taxon>Bacilli</taxon>
        <taxon>Bacillales</taxon>
        <taxon>Fictibacillaceae</taxon>
        <taxon>Fictibacillus</taxon>
    </lineage>
</organism>
<name>A0A0V8JFY5_9BACL</name>
<dbReference type="SUPFAM" id="SSF51658">
    <property type="entry name" value="Xylose isomerase-like"/>
    <property type="match status" value="1"/>
</dbReference>